<dbReference type="GO" id="GO:0016787">
    <property type="term" value="F:hydrolase activity"/>
    <property type="evidence" value="ECO:0007669"/>
    <property type="project" value="UniProtKB-UniRule"/>
</dbReference>
<comment type="cofactor">
    <cofactor evidence="2">
        <name>a divalent metal cation</name>
        <dbReference type="ChEBI" id="CHEBI:60240"/>
    </cofactor>
</comment>
<dbReference type="InterPro" id="IPR000979">
    <property type="entry name" value="Phosphodiesterase_MJ0936/Vps29"/>
</dbReference>
<dbReference type="Pfam" id="PF12850">
    <property type="entry name" value="Metallophos_2"/>
    <property type="match status" value="1"/>
</dbReference>
<dbReference type="InterPro" id="IPR029052">
    <property type="entry name" value="Metallo-depent_PP-like"/>
</dbReference>
<evidence type="ECO:0000256" key="2">
    <source>
        <dbReference type="RuleBase" id="RU362039"/>
    </source>
</evidence>
<dbReference type="GO" id="GO:0046872">
    <property type="term" value="F:metal ion binding"/>
    <property type="evidence" value="ECO:0007669"/>
    <property type="project" value="UniProtKB-KW"/>
</dbReference>
<evidence type="ECO:0000259" key="3">
    <source>
        <dbReference type="Pfam" id="PF12850"/>
    </source>
</evidence>
<keyword evidence="5" id="KW-1185">Reference proteome</keyword>
<comment type="similarity">
    <text evidence="1 2">Belongs to the metallophosphoesterase superfamily. YfcE family.</text>
</comment>
<dbReference type="Gene3D" id="3.60.21.10">
    <property type="match status" value="1"/>
</dbReference>
<dbReference type="SUPFAM" id="SSF56300">
    <property type="entry name" value="Metallo-dependent phosphatases"/>
    <property type="match status" value="1"/>
</dbReference>
<dbReference type="NCBIfam" id="TIGR00040">
    <property type="entry name" value="yfcE"/>
    <property type="match status" value="1"/>
</dbReference>
<reference evidence="5" key="1">
    <citation type="submission" date="2019-01" db="EMBL/GenBank/DDBJ databases">
        <title>Draft genomes of a novel of Sporanaerobacter strains.</title>
        <authorList>
            <person name="Ma S."/>
        </authorList>
    </citation>
    <scope>NUCLEOTIDE SEQUENCE [LARGE SCALE GENOMIC DNA]</scope>
    <source>
        <strain evidence="5">NJN-17</strain>
    </source>
</reference>
<feature type="domain" description="Calcineurin-like phosphoesterase" evidence="3">
    <location>
        <begin position="1"/>
        <end position="148"/>
    </location>
</feature>
<dbReference type="PANTHER" id="PTHR11124">
    <property type="entry name" value="VACUOLAR SORTING PROTEIN VPS29"/>
    <property type="match status" value="1"/>
</dbReference>
<dbReference type="Proteomes" id="UP000287969">
    <property type="component" value="Chromosome"/>
</dbReference>
<dbReference type="CDD" id="cd00841">
    <property type="entry name" value="MPP_YfcE"/>
    <property type="match status" value="1"/>
</dbReference>
<dbReference type="EMBL" id="CP035282">
    <property type="protein sequence ID" value="QAT60841.1"/>
    <property type="molecule type" value="Genomic_DNA"/>
</dbReference>
<dbReference type="AlphaFoldDB" id="A0A410QA20"/>
<dbReference type="KEGG" id="spoa:EQM13_04215"/>
<keyword evidence="2" id="KW-0479">Metal-binding</keyword>
<name>A0A410QA20_9FIRM</name>
<dbReference type="RefSeq" id="WP_071139786.1">
    <property type="nucleotide sequence ID" value="NZ_CP035282.1"/>
</dbReference>
<evidence type="ECO:0000313" key="4">
    <source>
        <dbReference type="EMBL" id="QAT60841.1"/>
    </source>
</evidence>
<dbReference type="InterPro" id="IPR041802">
    <property type="entry name" value="MPP_YfcE"/>
</dbReference>
<dbReference type="EC" id="3.1.4.-" evidence="2"/>
<organism evidence="4 5">
    <name type="scientific">Acidilutibacter cellobiosedens</name>
    <dbReference type="NCBI Taxonomy" id="2507161"/>
    <lineage>
        <taxon>Bacteria</taxon>
        <taxon>Bacillati</taxon>
        <taxon>Bacillota</taxon>
        <taxon>Tissierellia</taxon>
        <taxon>Tissierellales</taxon>
        <taxon>Acidilutibacteraceae</taxon>
        <taxon>Acidilutibacter</taxon>
    </lineage>
</organism>
<accession>A0A410QA20</accession>
<proteinExistence type="inferred from homology"/>
<dbReference type="OrthoDB" id="9800565at2"/>
<evidence type="ECO:0000313" key="5">
    <source>
        <dbReference type="Proteomes" id="UP000287969"/>
    </source>
</evidence>
<dbReference type="InterPro" id="IPR024654">
    <property type="entry name" value="Calcineurin-like_PHP_lpxH"/>
</dbReference>
<protein>
    <recommendedName>
        <fullName evidence="2">Phosphoesterase</fullName>
        <ecNumber evidence="2">3.1.4.-</ecNumber>
    </recommendedName>
</protein>
<evidence type="ECO:0000256" key="1">
    <source>
        <dbReference type="ARBA" id="ARBA00008950"/>
    </source>
</evidence>
<sequence>MRIFVVSDTHGRINEFIKKVEYLEKPDMIIHLGDYIEDGIEIEKRLNINTIKIRGNCDFYTEKKNEETILNIGDKRIFLTHGHKYNVKMGILNLYYAGKEENADLILYGHTHIPSIEKKDGMIFLNPGSPSMPRGRHKRTFAIVEIGDKIKADIIEI</sequence>
<gene>
    <name evidence="4" type="ORF">EQM13_04215</name>
</gene>